<accession>A0A2I7SKI3</accession>
<dbReference type="Pfam" id="PF01887">
    <property type="entry name" value="SAM_HAT_N"/>
    <property type="match status" value="1"/>
</dbReference>
<dbReference type="InterPro" id="IPR046470">
    <property type="entry name" value="SAM_HAT_C"/>
</dbReference>
<evidence type="ECO:0000259" key="3">
    <source>
        <dbReference type="Pfam" id="PF01887"/>
    </source>
</evidence>
<dbReference type="PANTHER" id="PTHR35092:SF1">
    <property type="entry name" value="CHLORINASE MJ1651"/>
    <property type="match status" value="1"/>
</dbReference>
<dbReference type="InterPro" id="IPR002747">
    <property type="entry name" value="SAM_OH_AdoTrfase"/>
</dbReference>
<evidence type="ECO:0008006" key="7">
    <source>
        <dbReference type="Google" id="ProtNLM"/>
    </source>
</evidence>
<dbReference type="PIRSF" id="PIRSF006779">
    <property type="entry name" value="UCP006779"/>
    <property type="match status" value="1"/>
</dbReference>
<dbReference type="SUPFAM" id="SSF102522">
    <property type="entry name" value="Bacterial fluorinating enzyme, N-terminal domain"/>
    <property type="match status" value="1"/>
</dbReference>
<dbReference type="InterPro" id="IPR046469">
    <property type="entry name" value="SAM_HAT_N"/>
</dbReference>
<evidence type="ECO:0000313" key="5">
    <source>
        <dbReference type="EMBL" id="AUS06416.1"/>
    </source>
</evidence>
<keyword evidence="1" id="KW-0949">S-adenosyl-L-methionine</keyword>
<dbReference type="RefSeq" id="WP_102996368.1">
    <property type="nucleotide sequence ID" value="NZ_CP025938.1"/>
</dbReference>
<dbReference type="InterPro" id="IPR023228">
    <property type="entry name" value="SAM_OH_AdoTrfase_N_sf"/>
</dbReference>
<dbReference type="Proteomes" id="UP000236592">
    <property type="component" value="Chromosome"/>
</dbReference>
<reference evidence="6" key="1">
    <citation type="submission" date="2018-01" db="EMBL/GenBank/DDBJ databases">
        <title>Complete genome of Tamlana sp. UJ94.</title>
        <authorList>
            <person name="Jung J."/>
            <person name="Chung D."/>
            <person name="Bae S.S."/>
            <person name="Baek K."/>
        </authorList>
    </citation>
    <scope>NUCLEOTIDE SEQUENCE [LARGE SCALE GENOMIC DNA]</scope>
    <source>
        <strain evidence="6">UJ94</strain>
    </source>
</reference>
<evidence type="ECO:0000256" key="2">
    <source>
        <dbReference type="ARBA" id="ARBA00024035"/>
    </source>
</evidence>
<dbReference type="Gene3D" id="2.40.30.90">
    <property type="entry name" value="Bacterial fluorinating enzyme like"/>
    <property type="match status" value="1"/>
</dbReference>
<gene>
    <name evidence="5" type="ORF">C1A40_13610</name>
</gene>
<proteinExistence type="inferred from homology"/>
<feature type="domain" description="S-adenosyl-l-methionine hydroxide adenosyltransferase N-terminal" evidence="3">
    <location>
        <begin position="4"/>
        <end position="145"/>
    </location>
</feature>
<evidence type="ECO:0000313" key="6">
    <source>
        <dbReference type="Proteomes" id="UP000236592"/>
    </source>
</evidence>
<dbReference type="Gene3D" id="3.40.50.10790">
    <property type="entry name" value="S-adenosyl-l-methionine hydroxide adenosyltransferase, N-terminal"/>
    <property type="match status" value="1"/>
</dbReference>
<organism evidence="5 6">
    <name type="scientific">Pseudotamlana carrageenivorans</name>
    <dbReference type="NCBI Taxonomy" id="2069432"/>
    <lineage>
        <taxon>Bacteria</taxon>
        <taxon>Pseudomonadati</taxon>
        <taxon>Bacteroidota</taxon>
        <taxon>Flavobacteriia</taxon>
        <taxon>Flavobacteriales</taxon>
        <taxon>Flavobacteriaceae</taxon>
        <taxon>Pseudotamlana</taxon>
    </lineage>
</organism>
<dbReference type="InterPro" id="IPR023227">
    <property type="entry name" value="SAM_OH_AdoTrfase_C_sf"/>
</dbReference>
<evidence type="ECO:0000256" key="1">
    <source>
        <dbReference type="ARBA" id="ARBA00022691"/>
    </source>
</evidence>
<keyword evidence="6" id="KW-1185">Reference proteome</keyword>
<name>A0A2I7SKI3_9FLAO</name>
<dbReference type="AlphaFoldDB" id="A0A2I7SKI3"/>
<dbReference type="SUPFAM" id="SSF101852">
    <property type="entry name" value="Bacterial fluorinating enzyme, C-terminal domain"/>
    <property type="match status" value="1"/>
</dbReference>
<dbReference type="Pfam" id="PF20257">
    <property type="entry name" value="SAM_HAT_C"/>
    <property type="match status" value="1"/>
</dbReference>
<dbReference type="EMBL" id="CP025938">
    <property type="protein sequence ID" value="AUS06416.1"/>
    <property type="molecule type" value="Genomic_DNA"/>
</dbReference>
<sequence>MAIITLTTDFGEKDYFAGATRGAIYSELSDVKIVDISHAVSPFNIPEAAYIIQNAYKSFPKGTIHIIGIDSELNPENKHIAVKLDGHYFVCANNGIMSMICSEIAPEQIVEINIHDKIRSSFTVLDVFVQVACHIARGGTLDVIGKNISSIKPIKNITPYVNDDKTQIIGSVIYIDNYGNVVTNIKRHFFERIQKGRRFEITARHYTFKKIYHKYSDIVNFDIPENKRHDEGRRLVVFNSGNFLEIAVYKSNSATVGSASTLLGLGLMDSISIKFIPDPINLEDVDYPQQVHKISDFE</sequence>
<dbReference type="PANTHER" id="PTHR35092">
    <property type="entry name" value="CHLORINASE MJ1651"/>
    <property type="match status" value="1"/>
</dbReference>
<feature type="domain" description="S-adenosyl-l-methionine hydroxide adenosyltransferase C-terminal" evidence="4">
    <location>
        <begin position="170"/>
        <end position="271"/>
    </location>
</feature>
<protein>
    <recommendedName>
        <fullName evidence="7">SAM-dependent chlorinase/fluorinase</fullName>
    </recommendedName>
</protein>
<dbReference type="OrthoDB" id="9792195at2"/>
<evidence type="ECO:0000259" key="4">
    <source>
        <dbReference type="Pfam" id="PF20257"/>
    </source>
</evidence>
<comment type="similarity">
    <text evidence="2">Belongs to the SAM hydrolase / SAM-dependent halogenase family.</text>
</comment>
<dbReference type="KEGG" id="taj:C1A40_13610"/>